<dbReference type="Proteomes" id="UP000664044">
    <property type="component" value="Unassembled WGS sequence"/>
</dbReference>
<dbReference type="EMBL" id="JAFLNL010000003">
    <property type="protein sequence ID" value="MBO0353824.1"/>
    <property type="molecule type" value="Genomic_DNA"/>
</dbReference>
<sequence>MDEVVYDLLNFESQIENKRFHDTIKEIVQQETNISKVKLSTDQLNSLIAILFSYGLHYDELVEEKRYRFLNALIEEKLPLFQVSQTFAGHLLNNLDQGAKEEFQLLLQMEHNIEEILSNERLLDFVEMELLDPTTSFRKWEYGRYVMAYVGQTVFGHIKWDNVLDKKSCLQKLGEQLDIQDGKMDSQEKLFLQMMAKGMLEPQKINIAEFLLVGSYVQENMMRLSARTTDMSKILGSFIQKEVSRQKGKEGPSL</sequence>
<protein>
    <submittedName>
        <fullName evidence="1">Uncharacterized protein</fullName>
    </submittedName>
</protein>
<comment type="caution">
    <text evidence="1">The sequence shown here is derived from an EMBL/GenBank/DDBJ whole genome shotgun (WGS) entry which is preliminary data.</text>
</comment>
<dbReference type="RefSeq" id="WP_207032600.1">
    <property type="nucleotide sequence ID" value="NZ_JAFLNL010000003.1"/>
</dbReference>
<evidence type="ECO:0000313" key="2">
    <source>
        <dbReference type="Proteomes" id="UP000664044"/>
    </source>
</evidence>
<organism evidence="1 2">
    <name type="scientific">Flagellimonas aurea</name>
    <dbReference type="NCBI Taxonomy" id="2915619"/>
    <lineage>
        <taxon>Bacteria</taxon>
        <taxon>Pseudomonadati</taxon>
        <taxon>Bacteroidota</taxon>
        <taxon>Flavobacteriia</taxon>
        <taxon>Flavobacteriales</taxon>
        <taxon>Flavobacteriaceae</taxon>
        <taxon>Flagellimonas</taxon>
    </lineage>
</organism>
<reference evidence="1 2" key="1">
    <citation type="submission" date="2021-03" db="EMBL/GenBank/DDBJ databases">
        <title>Muricauda lutimaris sp. nov. and Muricauda ruestringensis sp. nov, two marine members of the Flavobacteriaceae isolated from deep sea sediments of Western Pacific.</title>
        <authorList>
            <person name="Zhao S."/>
            <person name="Liu R."/>
        </authorList>
    </citation>
    <scope>NUCLEOTIDE SEQUENCE [LARGE SCALE GENOMIC DNA]</scope>
    <source>
        <strain evidence="1 2">BC31-1-A7</strain>
    </source>
</reference>
<name>A0ABS3G337_9FLAO</name>
<proteinExistence type="predicted"/>
<keyword evidence="2" id="KW-1185">Reference proteome</keyword>
<evidence type="ECO:0000313" key="1">
    <source>
        <dbReference type="EMBL" id="MBO0353824.1"/>
    </source>
</evidence>
<accession>A0ABS3G337</accession>
<gene>
    <name evidence="1" type="ORF">J0656_07335</name>
</gene>